<evidence type="ECO:0000256" key="1">
    <source>
        <dbReference type="ARBA" id="ARBA00009897"/>
    </source>
</evidence>
<dbReference type="PROSITE" id="PS51987">
    <property type="entry name" value="GS_CATALYTIC"/>
    <property type="match status" value="1"/>
</dbReference>
<dbReference type="RefSeq" id="WP_183510484.1">
    <property type="nucleotide sequence ID" value="NZ_BAABGK010000107.1"/>
</dbReference>
<evidence type="ECO:0000256" key="4">
    <source>
        <dbReference type="ARBA" id="ARBA00022840"/>
    </source>
</evidence>
<dbReference type="EMBL" id="JACHVS010000001">
    <property type="protein sequence ID" value="MBB2995185.1"/>
    <property type="molecule type" value="Genomic_DNA"/>
</dbReference>
<dbReference type="Pfam" id="PF00120">
    <property type="entry name" value="Gln-synt_C"/>
    <property type="match status" value="1"/>
</dbReference>
<evidence type="ECO:0000256" key="3">
    <source>
        <dbReference type="ARBA" id="ARBA00022741"/>
    </source>
</evidence>
<dbReference type="SUPFAM" id="SSF55931">
    <property type="entry name" value="Glutamine synthetase/guanido kinase"/>
    <property type="match status" value="1"/>
</dbReference>
<dbReference type="PANTHER" id="PTHR43785:SF12">
    <property type="entry name" value="TYPE-1 GLUTAMINE SYNTHETASE 2"/>
    <property type="match status" value="1"/>
</dbReference>
<keyword evidence="9" id="KW-1185">Reference proteome</keyword>
<keyword evidence="3" id="KW-0547">Nucleotide-binding</keyword>
<dbReference type="AlphaFoldDB" id="A0A839QKT1"/>
<reference evidence="8 9" key="1">
    <citation type="submission" date="2020-08" db="EMBL/GenBank/DDBJ databases">
        <title>Sequencing the genomes of 1000 actinobacteria strains.</title>
        <authorList>
            <person name="Klenk H.-P."/>
        </authorList>
    </citation>
    <scope>NUCLEOTIDE SEQUENCE [LARGE SCALE GENOMIC DNA]</scope>
    <source>
        <strain evidence="8 9">DSM 22826</strain>
    </source>
</reference>
<comment type="similarity">
    <text evidence="1 5 6">Belongs to the glutamine synthetase family.</text>
</comment>
<dbReference type="GO" id="GO:0004356">
    <property type="term" value="F:glutamine synthetase activity"/>
    <property type="evidence" value="ECO:0007669"/>
    <property type="project" value="UniProtKB-EC"/>
</dbReference>
<accession>A0A839QKT1</accession>
<keyword evidence="2 8" id="KW-0436">Ligase</keyword>
<dbReference type="GO" id="GO:0006542">
    <property type="term" value="P:glutamine biosynthetic process"/>
    <property type="evidence" value="ECO:0007669"/>
    <property type="project" value="InterPro"/>
</dbReference>
<evidence type="ECO:0000313" key="9">
    <source>
        <dbReference type="Proteomes" id="UP000523000"/>
    </source>
</evidence>
<evidence type="ECO:0000256" key="5">
    <source>
        <dbReference type="PROSITE-ProRule" id="PRU01331"/>
    </source>
</evidence>
<keyword evidence="4" id="KW-0067">ATP-binding</keyword>
<dbReference type="Pfam" id="PF16952">
    <property type="entry name" value="Gln-synt_N_2"/>
    <property type="match status" value="1"/>
</dbReference>
<comment type="caution">
    <text evidence="8">The sequence shown here is derived from an EMBL/GenBank/DDBJ whole genome shotgun (WGS) entry which is preliminary data.</text>
</comment>
<evidence type="ECO:0000313" key="8">
    <source>
        <dbReference type="EMBL" id="MBB2995185.1"/>
    </source>
</evidence>
<proteinExistence type="inferred from homology"/>
<dbReference type="InterPro" id="IPR014746">
    <property type="entry name" value="Gln_synth/guanido_kin_cat_dom"/>
</dbReference>
<feature type="domain" description="GS catalytic" evidence="7">
    <location>
        <begin position="101"/>
        <end position="435"/>
    </location>
</feature>
<protein>
    <submittedName>
        <fullName evidence="8">Glutamine synthetase</fullName>
        <ecNumber evidence="8">6.3.1.2</ecNumber>
    </submittedName>
</protein>
<evidence type="ECO:0000256" key="2">
    <source>
        <dbReference type="ARBA" id="ARBA00022598"/>
    </source>
</evidence>
<evidence type="ECO:0000256" key="6">
    <source>
        <dbReference type="RuleBase" id="RU000384"/>
    </source>
</evidence>
<name>A0A839QKT1_9MICC</name>
<dbReference type="Proteomes" id="UP000523000">
    <property type="component" value="Unassembled WGS sequence"/>
</dbReference>
<evidence type="ECO:0000259" key="7">
    <source>
        <dbReference type="PROSITE" id="PS51987"/>
    </source>
</evidence>
<dbReference type="InterPro" id="IPR036651">
    <property type="entry name" value="Gln_synt_N_sf"/>
</dbReference>
<dbReference type="Gene3D" id="3.10.20.70">
    <property type="entry name" value="Glutamine synthetase, N-terminal domain"/>
    <property type="match status" value="1"/>
</dbReference>
<dbReference type="GO" id="GO:0005524">
    <property type="term" value="F:ATP binding"/>
    <property type="evidence" value="ECO:0007669"/>
    <property type="project" value="UniProtKB-KW"/>
</dbReference>
<dbReference type="InterPro" id="IPR008147">
    <property type="entry name" value="Gln_synt_N"/>
</dbReference>
<organism evidence="8 9">
    <name type="scientific">Paeniglutamicibacter cryotolerans</name>
    <dbReference type="NCBI Taxonomy" id="670079"/>
    <lineage>
        <taxon>Bacteria</taxon>
        <taxon>Bacillati</taxon>
        <taxon>Actinomycetota</taxon>
        <taxon>Actinomycetes</taxon>
        <taxon>Micrococcales</taxon>
        <taxon>Micrococcaceae</taxon>
        <taxon>Paeniglutamicibacter</taxon>
    </lineage>
</organism>
<dbReference type="Gene3D" id="3.30.590.10">
    <property type="entry name" value="Glutamine synthetase/guanido kinase, catalytic domain"/>
    <property type="match status" value="1"/>
</dbReference>
<dbReference type="InterPro" id="IPR008146">
    <property type="entry name" value="Gln_synth_cat_dom"/>
</dbReference>
<dbReference type="PANTHER" id="PTHR43785">
    <property type="entry name" value="GAMMA-GLUTAMYLPUTRESCINE SYNTHETASE"/>
    <property type="match status" value="1"/>
</dbReference>
<sequence>MNNTELAFIATNDLGGQTRGRSMWLDEVDLDSGCGWVPANLGIGPFGKIIDDSGFGSQGDLRLVPDPASATRIEGIPGRPPMTLFMSDIKHTDGRDWACCPRSFLREAINDFRTATGLELYVAFEHEFMMVSDEAPEPPFSFQALRRMEPLGTGLMNVLRDAGMEPETWLPEYGEHQWELTVRPSDPLMAADRAVMLREIIRDFAHATGQRASFAPVLEPQGSGNGVHVHFSFRDGSGAPAMYEAGRPGNMSALTGAFAAGVLGHARALVALSAPSDISYLRLAPHNWSSASSFLGERNREALLRICPTIEIAGRNPESQYNLEFRAGDATSNPWILLGTLIRSGLDGILRELDTPFIVDTELEELNDEQQQAAGITPLPSSLPDALAALAADETVSGFFDPQLLALHHAIKADEIRQLAGLTDTEKCARYAAAY</sequence>
<gene>
    <name evidence="8" type="ORF">E9229_001376</name>
</gene>
<dbReference type="EC" id="6.3.1.2" evidence="8"/>
<dbReference type="SMART" id="SM01230">
    <property type="entry name" value="Gln-synt_C"/>
    <property type="match status" value="1"/>
</dbReference>